<sequence length="69" mass="7780">GSNFDQVSAIRPKASFSTNILPTISQPETSSRQLQNKSMILVQFQQKQSNSDDYPRVPDKYIPERPPDG</sequence>
<feature type="region of interest" description="Disordered" evidence="1">
    <location>
        <begin position="45"/>
        <end position="69"/>
    </location>
</feature>
<dbReference type="Proteomes" id="UP000789342">
    <property type="component" value="Unassembled WGS sequence"/>
</dbReference>
<reference evidence="2" key="1">
    <citation type="submission" date="2021-06" db="EMBL/GenBank/DDBJ databases">
        <authorList>
            <person name="Kallberg Y."/>
            <person name="Tangrot J."/>
            <person name="Rosling A."/>
        </authorList>
    </citation>
    <scope>NUCLEOTIDE SEQUENCE</scope>
    <source>
        <strain evidence="2">CL551</strain>
    </source>
</reference>
<name>A0A9N9JFG6_9GLOM</name>
<protein>
    <submittedName>
        <fullName evidence="2">11070_t:CDS:1</fullName>
    </submittedName>
</protein>
<evidence type="ECO:0000313" key="2">
    <source>
        <dbReference type="EMBL" id="CAG8779710.1"/>
    </source>
</evidence>
<organism evidence="2 3">
    <name type="scientific">Acaulospora morrowiae</name>
    <dbReference type="NCBI Taxonomy" id="94023"/>
    <lineage>
        <taxon>Eukaryota</taxon>
        <taxon>Fungi</taxon>
        <taxon>Fungi incertae sedis</taxon>
        <taxon>Mucoromycota</taxon>
        <taxon>Glomeromycotina</taxon>
        <taxon>Glomeromycetes</taxon>
        <taxon>Diversisporales</taxon>
        <taxon>Acaulosporaceae</taxon>
        <taxon>Acaulospora</taxon>
    </lineage>
</organism>
<dbReference type="EMBL" id="CAJVPV010051699">
    <property type="protein sequence ID" value="CAG8779710.1"/>
    <property type="molecule type" value="Genomic_DNA"/>
</dbReference>
<gene>
    <name evidence="2" type="ORF">AMORRO_LOCUS17218</name>
</gene>
<feature type="non-terminal residue" evidence="2">
    <location>
        <position position="1"/>
    </location>
</feature>
<accession>A0A9N9JFG6</accession>
<evidence type="ECO:0000313" key="3">
    <source>
        <dbReference type="Proteomes" id="UP000789342"/>
    </source>
</evidence>
<feature type="compositionally biased region" description="Basic and acidic residues" evidence="1">
    <location>
        <begin position="53"/>
        <end position="69"/>
    </location>
</feature>
<feature type="non-terminal residue" evidence="2">
    <location>
        <position position="69"/>
    </location>
</feature>
<keyword evidence="3" id="KW-1185">Reference proteome</keyword>
<comment type="caution">
    <text evidence="2">The sequence shown here is derived from an EMBL/GenBank/DDBJ whole genome shotgun (WGS) entry which is preliminary data.</text>
</comment>
<proteinExistence type="predicted"/>
<evidence type="ECO:0000256" key="1">
    <source>
        <dbReference type="SAM" id="MobiDB-lite"/>
    </source>
</evidence>
<dbReference type="OrthoDB" id="10644757at2759"/>
<dbReference type="AlphaFoldDB" id="A0A9N9JFG6"/>